<protein>
    <submittedName>
        <fullName evidence="3">Uncharacterized protein</fullName>
    </submittedName>
</protein>
<dbReference type="EMBL" id="CAJNNW010024393">
    <property type="protein sequence ID" value="CAE8672178.1"/>
    <property type="molecule type" value="Genomic_DNA"/>
</dbReference>
<feature type="chain" id="PRO_5032869656" evidence="2">
    <location>
        <begin position="24"/>
        <end position="178"/>
    </location>
</feature>
<sequence length="178" mass="18995">MHGFLVLGGVATVLLNLSVLVHADSSSAAFAPVSCAVQRPQKVRGNVLLQLGLENATRSSSSGAPLDRRTSAGGLSLLGQKLAGGVGSFAKARTSQDPGTLIFILMNPSTIIFLIVLIIFIYYLWGGTTRKLEIDPVGELQHVYQEINADPLGAAQRTYTDVDDLYSQRQRQPCGPPC</sequence>
<keyword evidence="1" id="KW-0812">Transmembrane</keyword>
<keyword evidence="1" id="KW-1133">Transmembrane helix</keyword>
<keyword evidence="2" id="KW-0732">Signal</keyword>
<keyword evidence="1" id="KW-0472">Membrane</keyword>
<comment type="caution">
    <text evidence="3">The sequence shown here is derived from an EMBL/GenBank/DDBJ whole genome shotgun (WGS) entry which is preliminary data.</text>
</comment>
<evidence type="ECO:0000256" key="1">
    <source>
        <dbReference type="SAM" id="Phobius"/>
    </source>
</evidence>
<evidence type="ECO:0000256" key="2">
    <source>
        <dbReference type="SAM" id="SignalP"/>
    </source>
</evidence>
<feature type="signal peptide" evidence="2">
    <location>
        <begin position="1"/>
        <end position="23"/>
    </location>
</feature>
<gene>
    <name evidence="3" type="ORF">PGLA2088_LOCUS17926</name>
</gene>
<dbReference type="AlphaFoldDB" id="A0A813J854"/>
<name>A0A813J854_POLGL</name>
<dbReference type="Proteomes" id="UP000626109">
    <property type="component" value="Unassembled WGS sequence"/>
</dbReference>
<accession>A0A813J854</accession>
<proteinExistence type="predicted"/>
<organism evidence="3 4">
    <name type="scientific">Polarella glacialis</name>
    <name type="common">Dinoflagellate</name>
    <dbReference type="NCBI Taxonomy" id="89957"/>
    <lineage>
        <taxon>Eukaryota</taxon>
        <taxon>Sar</taxon>
        <taxon>Alveolata</taxon>
        <taxon>Dinophyceae</taxon>
        <taxon>Suessiales</taxon>
        <taxon>Suessiaceae</taxon>
        <taxon>Polarella</taxon>
    </lineage>
</organism>
<feature type="transmembrane region" description="Helical" evidence="1">
    <location>
        <begin position="101"/>
        <end position="125"/>
    </location>
</feature>
<reference evidence="3" key="1">
    <citation type="submission" date="2021-02" db="EMBL/GenBank/DDBJ databases">
        <authorList>
            <person name="Dougan E. K."/>
            <person name="Rhodes N."/>
            <person name="Thang M."/>
            <person name="Chan C."/>
        </authorList>
    </citation>
    <scope>NUCLEOTIDE SEQUENCE</scope>
</reference>
<evidence type="ECO:0000313" key="3">
    <source>
        <dbReference type="EMBL" id="CAE8672178.1"/>
    </source>
</evidence>
<evidence type="ECO:0000313" key="4">
    <source>
        <dbReference type="Proteomes" id="UP000626109"/>
    </source>
</evidence>